<comment type="caution">
    <text evidence="2">The sequence shown here is derived from an EMBL/GenBank/DDBJ whole genome shotgun (WGS) entry which is preliminary data.</text>
</comment>
<dbReference type="InParanoid" id="A0A401GR28"/>
<accession>A0A401GR28</accession>
<dbReference type="EMBL" id="BFAD01000006">
    <property type="protein sequence ID" value="GBE84610.1"/>
    <property type="molecule type" value="Genomic_DNA"/>
</dbReference>
<dbReference type="AlphaFoldDB" id="A0A401GR28"/>
<dbReference type="RefSeq" id="XP_027615523.1">
    <property type="nucleotide sequence ID" value="XM_027759722.1"/>
</dbReference>
<sequence length="118" mass="13101">MDASTQPTLEELETSWAPGVFGMKYLTGIRTTNLVLSVLPPADLAYNWLFVFLLWSITLLTLSRLVVRVEAMRDRVGTMTLYVDELELTVQNEECAQSAEGGSPPFITINTVTTTCII</sequence>
<reference evidence="2 3" key="1">
    <citation type="journal article" date="2018" name="Sci. Rep.">
        <title>Genome sequence of the cauliflower mushroom Sparassis crispa (Hanabiratake) and its association with beneficial usage.</title>
        <authorList>
            <person name="Kiyama R."/>
            <person name="Furutani Y."/>
            <person name="Kawaguchi K."/>
            <person name="Nakanishi T."/>
        </authorList>
    </citation>
    <scope>NUCLEOTIDE SEQUENCE [LARGE SCALE GENOMIC DNA]</scope>
</reference>
<dbReference type="Proteomes" id="UP000287166">
    <property type="component" value="Unassembled WGS sequence"/>
</dbReference>
<dbReference type="GeneID" id="38781527"/>
<keyword evidence="3" id="KW-1185">Reference proteome</keyword>
<evidence type="ECO:0000256" key="1">
    <source>
        <dbReference type="SAM" id="Phobius"/>
    </source>
</evidence>
<gene>
    <name evidence="2" type="ORF">SCP_0605890</name>
</gene>
<keyword evidence="1" id="KW-0472">Membrane</keyword>
<proteinExistence type="predicted"/>
<name>A0A401GR28_9APHY</name>
<evidence type="ECO:0000313" key="3">
    <source>
        <dbReference type="Proteomes" id="UP000287166"/>
    </source>
</evidence>
<protein>
    <submittedName>
        <fullName evidence="2">Uncharacterized protein</fullName>
    </submittedName>
</protein>
<keyword evidence="1" id="KW-0812">Transmembrane</keyword>
<keyword evidence="1" id="KW-1133">Transmembrane helix</keyword>
<evidence type="ECO:0000313" key="2">
    <source>
        <dbReference type="EMBL" id="GBE84610.1"/>
    </source>
</evidence>
<feature type="transmembrane region" description="Helical" evidence="1">
    <location>
        <begin position="45"/>
        <end position="67"/>
    </location>
</feature>
<organism evidence="2 3">
    <name type="scientific">Sparassis crispa</name>
    <dbReference type="NCBI Taxonomy" id="139825"/>
    <lineage>
        <taxon>Eukaryota</taxon>
        <taxon>Fungi</taxon>
        <taxon>Dikarya</taxon>
        <taxon>Basidiomycota</taxon>
        <taxon>Agaricomycotina</taxon>
        <taxon>Agaricomycetes</taxon>
        <taxon>Polyporales</taxon>
        <taxon>Sparassidaceae</taxon>
        <taxon>Sparassis</taxon>
    </lineage>
</organism>